<name>A0A9D5M283_9FIRM</name>
<dbReference type="RefSeq" id="WP_226393345.1">
    <property type="nucleotide sequence ID" value="NZ_JADCKB010000022.1"/>
</dbReference>
<dbReference type="EMBL" id="JADCKB010000022">
    <property type="protein sequence ID" value="MBE5040791.1"/>
    <property type="molecule type" value="Genomic_DNA"/>
</dbReference>
<sequence>MESNTLFTYEAYANEINIELFNDFVAFVMEAAENDIFDFRRSIKEKCIWYECTHTDVPEKYDFRYPGEMLERYEERYGSNIKNIRALALGLAYSNDILEKNMFVGAQKANFIREIRALAGGDFYLQAALYLLNGKKETALKKLLDEKTIATEKLIFLLSLFDDMLSGFRFLTPKLLKAFGEDRSISAFQNSGVFIWFITTFKEQIKSIRKKDMGLFKLLLCLRDKFIAPDGSEFVKLRDCGYTPEEIAYLNYVIADYFKISPVINYGGVVEEKIAIEFCNCFLNSFQTHSLNTYWLLDDALTKYAKFNVKCYDERGIIAVLEERVSIVNPITFVQLSEQIPNEFVTDYNALDTKWDVLAEELDPGKYVDFFSEKLQDVKSLEAVQKWINKFETLTNTRYTDIFGKNKLNQSTFRHLVKLGYINLSDYFEEFCLENGEDKSFLWYLVKEISKIPSREAFLFLRWFISKYQLSGLETYLSITLFHLWFLTDTRYVQNSRRIKELILQREFLSPEEHRELLGWIEEYTFRYAAKDYGELISLMLQSGFVADLYPKEELSGIYKAMSRINQQIAGDRQLMERFLTDLELKEHDRAEEEKKLEAKLAQEAKDKELVAEEFYDNKNSWNALHKSSQRYYGFRERYFYEILQSNMADLLQSLPLSEYEELESFFELCLELIRDDVTDMKGIFNYIDLAKEAFVHEENNRKAKLNP</sequence>
<accession>A0A9D5M283</accession>
<keyword evidence="3" id="KW-1185">Reference proteome</keyword>
<gene>
    <name evidence="2" type="ORF">INF28_10005</name>
</gene>
<comment type="caution">
    <text evidence="2">The sequence shown here is derived from an EMBL/GenBank/DDBJ whole genome shotgun (WGS) entry which is preliminary data.</text>
</comment>
<reference evidence="2" key="1">
    <citation type="submission" date="2020-10" db="EMBL/GenBank/DDBJ databases">
        <title>ChiBAC.</title>
        <authorList>
            <person name="Zenner C."/>
            <person name="Hitch T.C.A."/>
            <person name="Clavel T."/>
        </authorList>
    </citation>
    <scope>NUCLEOTIDE SEQUENCE</scope>
    <source>
        <strain evidence="2">DSM 107454</strain>
    </source>
</reference>
<dbReference type="Proteomes" id="UP000806542">
    <property type="component" value="Unassembled WGS sequence"/>
</dbReference>
<evidence type="ECO:0000256" key="1">
    <source>
        <dbReference type="SAM" id="Coils"/>
    </source>
</evidence>
<feature type="coiled-coil region" evidence="1">
    <location>
        <begin position="583"/>
        <end position="614"/>
    </location>
</feature>
<evidence type="ECO:0000313" key="2">
    <source>
        <dbReference type="EMBL" id="MBE5040791.1"/>
    </source>
</evidence>
<organism evidence="2 3">
    <name type="scientific">Ructibacterium gallinarum</name>
    <dbReference type="NCBI Taxonomy" id="2779355"/>
    <lineage>
        <taxon>Bacteria</taxon>
        <taxon>Bacillati</taxon>
        <taxon>Bacillota</taxon>
        <taxon>Clostridia</taxon>
        <taxon>Eubacteriales</taxon>
        <taxon>Oscillospiraceae</taxon>
        <taxon>Ructibacterium</taxon>
    </lineage>
</organism>
<protein>
    <submittedName>
        <fullName evidence="2">Uncharacterized protein</fullName>
    </submittedName>
</protein>
<keyword evidence="1" id="KW-0175">Coiled coil</keyword>
<evidence type="ECO:0000313" key="3">
    <source>
        <dbReference type="Proteomes" id="UP000806542"/>
    </source>
</evidence>
<proteinExistence type="predicted"/>
<dbReference type="AlphaFoldDB" id="A0A9D5M283"/>